<dbReference type="InterPro" id="IPR011005">
    <property type="entry name" value="Dihydropteroate_synth-like_sf"/>
</dbReference>
<dbReference type="GO" id="GO:0004156">
    <property type="term" value="F:dihydropteroate synthase activity"/>
    <property type="evidence" value="ECO:0007669"/>
    <property type="project" value="UniProtKB-EC"/>
</dbReference>
<dbReference type="GO" id="GO:0046872">
    <property type="term" value="F:metal ion binding"/>
    <property type="evidence" value="ECO:0007669"/>
    <property type="project" value="UniProtKB-KW"/>
</dbReference>
<dbReference type="Gene3D" id="3.20.20.20">
    <property type="entry name" value="Dihydropteroate synthase-like"/>
    <property type="match status" value="1"/>
</dbReference>
<evidence type="ECO:0000256" key="1">
    <source>
        <dbReference type="ARBA" id="ARBA00000012"/>
    </source>
</evidence>
<dbReference type="CDD" id="cd00739">
    <property type="entry name" value="DHPS"/>
    <property type="match status" value="1"/>
</dbReference>
<dbReference type="EC" id="2.5.1.15" evidence="5 10"/>
<name>A0A3S9PXX9_9ACTO</name>
<evidence type="ECO:0000259" key="11">
    <source>
        <dbReference type="PROSITE" id="PS50972"/>
    </source>
</evidence>
<proteinExistence type="inferred from homology"/>
<gene>
    <name evidence="12" type="primary">folP</name>
    <name evidence="12" type="ORF">EJ997_07655</name>
</gene>
<evidence type="ECO:0000313" key="13">
    <source>
        <dbReference type="Proteomes" id="UP000280344"/>
    </source>
</evidence>
<evidence type="ECO:0000256" key="2">
    <source>
        <dbReference type="ARBA" id="ARBA00001946"/>
    </source>
</evidence>
<evidence type="ECO:0000256" key="7">
    <source>
        <dbReference type="ARBA" id="ARBA00022723"/>
    </source>
</evidence>
<evidence type="ECO:0000256" key="4">
    <source>
        <dbReference type="ARBA" id="ARBA00009503"/>
    </source>
</evidence>
<evidence type="ECO:0000256" key="3">
    <source>
        <dbReference type="ARBA" id="ARBA00004763"/>
    </source>
</evidence>
<dbReference type="InterPro" id="IPR000489">
    <property type="entry name" value="Pterin-binding_dom"/>
</dbReference>
<accession>A0A3S9PXX9</accession>
<dbReference type="PANTHER" id="PTHR20941">
    <property type="entry name" value="FOLATE SYNTHESIS PROTEINS"/>
    <property type="match status" value="1"/>
</dbReference>
<dbReference type="KEGG" id="flh:EJ997_07655"/>
<dbReference type="GO" id="GO:0046654">
    <property type="term" value="P:tetrahydrofolate biosynthetic process"/>
    <property type="evidence" value="ECO:0007669"/>
    <property type="project" value="UniProtKB-UniPathway"/>
</dbReference>
<keyword evidence="7 10" id="KW-0479">Metal-binding</keyword>
<dbReference type="OrthoDB" id="9811744at2"/>
<dbReference type="SUPFAM" id="SSF51717">
    <property type="entry name" value="Dihydropteroate synthetase-like"/>
    <property type="match status" value="1"/>
</dbReference>
<dbReference type="PROSITE" id="PS50972">
    <property type="entry name" value="PTERIN_BINDING"/>
    <property type="match status" value="1"/>
</dbReference>
<dbReference type="Pfam" id="PF00809">
    <property type="entry name" value="Pterin_bind"/>
    <property type="match status" value="1"/>
</dbReference>
<keyword evidence="8 10" id="KW-0460">Magnesium</keyword>
<dbReference type="EMBL" id="CP034593">
    <property type="protein sequence ID" value="AZQ77227.1"/>
    <property type="molecule type" value="Genomic_DNA"/>
</dbReference>
<keyword evidence="6 10" id="KW-0808">Transferase</keyword>
<evidence type="ECO:0000256" key="8">
    <source>
        <dbReference type="ARBA" id="ARBA00022842"/>
    </source>
</evidence>
<comment type="catalytic activity">
    <reaction evidence="1">
        <text>(7,8-dihydropterin-6-yl)methyl diphosphate + 4-aminobenzoate = 7,8-dihydropteroate + diphosphate</text>
        <dbReference type="Rhea" id="RHEA:19949"/>
        <dbReference type="ChEBI" id="CHEBI:17836"/>
        <dbReference type="ChEBI" id="CHEBI:17839"/>
        <dbReference type="ChEBI" id="CHEBI:33019"/>
        <dbReference type="ChEBI" id="CHEBI:72950"/>
        <dbReference type="EC" id="2.5.1.15"/>
    </reaction>
</comment>
<reference evidence="12 13" key="1">
    <citation type="submission" date="2018-12" db="EMBL/GenBank/DDBJ databases">
        <title>Complete genome sequence of Flaviflexus sp. H23T48.</title>
        <authorList>
            <person name="Bae J.-W."/>
            <person name="Lee J.-Y."/>
        </authorList>
    </citation>
    <scope>NUCLEOTIDE SEQUENCE [LARGE SCALE GENOMIC DNA]</scope>
    <source>
        <strain evidence="12 13">H23T48</strain>
    </source>
</reference>
<comment type="similarity">
    <text evidence="4 10">Belongs to the DHPS family.</text>
</comment>
<dbReference type="PANTHER" id="PTHR20941:SF1">
    <property type="entry name" value="FOLIC ACID SYNTHESIS PROTEIN FOL1"/>
    <property type="match status" value="1"/>
</dbReference>
<protein>
    <recommendedName>
        <fullName evidence="5 10">Dihydropteroate synthase</fullName>
        <shortName evidence="10">DHPS</shortName>
        <ecNumber evidence="5 10">2.5.1.15</ecNumber>
    </recommendedName>
    <alternativeName>
        <fullName evidence="10">Dihydropteroate pyrophosphorylase</fullName>
    </alternativeName>
</protein>
<evidence type="ECO:0000256" key="5">
    <source>
        <dbReference type="ARBA" id="ARBA00012458"/>
    </source>
</evidence>
<dbReference type="InterPro" id="IPR006390">
    <property type="entry name" value="DHP_synth_dom"/>
</dbReference>
<dbReference type="UniPathway" id="UPA00077">
    <property type="reaction ID" value="UER00156"/>
</dbReference>
<dbReference type="InterPro" id="IPR045031">
    <property type="entry name" value="DHP_synth-like"/>
</dbReference>
<keyword evidence="13" id="KW-1185">Reference proteome</keyword>
<comment type="pathway">
    <text evidence="3 10">Cofactor biosynthesis; tetrahydrofolate biosynthesis; 7,8-dihydrofolate from 2-amino-4-hydroxy-6-hydroxymethyl-7,8-dihydropteridine diphosphate and 4-aminobenzoate: step 1/2.</text>
</comment>
<dbReference type="PROSITE" id="PS00792">
    <property type="entry name" value="DHPS_1"/>
    <property type="match status" value="1"/>
</dbReference>
<feature type="domain" description="Pterin-binding" evidence="11">
    <location>
        <begin position="1"/>
        <end position="256"/>
    </location>
</feature>
<comment type="cofactor">
    <cofactor evidence="2 10">
        <name>Mg(2+)</name>
        <dbReference type="ChEBI" id="CHEBI:18420"/>
    </cofactor>
</comment>
<sequence>MEILGILNVTPDSFSDGGRWASAEEALARGRQLAVDGATIIDVGGESTRPGATPITSDEEWDRIGPVVEGLIADGLTVSVDTYHAETARRAIAAGVPIINDVTGGRIEPEIHTVVAGSEAQYVLQHSRGGAVTTNDTAVYDSIIDDVAREMSVAIEKAVATGIDESRLILDPGLGFSKVGEQDWDVLAGLDRLMAMLPGRWLIGHSRKRLLSSVSDDRDFATALVTSHLVGRVWGVRVHDAKSNAAALTVARRFHG</sequence>
<dbReference type="PROSITE" id="PS00793">
    <property type="entry name" value="DHPS_2"/>
    <property type="match status" value="1"/>
</dbReference>
<dbReference type="Proteomes" id="UP000280344">
    <property type="component" value="Chromosome"/>
</dbReference>
<dbReference type="GO" id="GO:0005829">
    <property type="term" value="C:cytosol"/>
    <property type="evidence" value="ECO:0007669"/>
    <property type="project" value="TreeGrafter"/>
</dbReference>
<keyword evidence="9 10" id="KW-0289">Folate biosynthesis</keyword>
<organism evidence="12 13">
    <name type="scientific">Flaviflexus ciconiae</name>
    <dbReference type="NCBI Taxonomy" id="2496867"/>
    <lineage>
        <taxon>Bacteria</taxon>
        <taxon>Bacillati</taxon>
        <taxon>Actinomycetota</taxon>
        <taxon>Actinomycetes</taxon>
        <taxon>Actinomycetales</taxon>
        <taxon>Actinomycetaceae</taxon>
        <taxon>Flaviflexus</taxon>
    </lineage>
</organism>
<evidence type="ECO:0000256" key="10">
    <source>
        <dbReference type="RuleBase" id="RU361205"/>
    </source>
</evidence>
<evidence type="ECO:0000256" key="6">
    <source>
        <dbReference type="ARBA" id="ARBA00022679"/>
    </source>
</evidence>
<evidence type="ECO:0000256" key="9">
    <source>
        <dbReference type="ARBA" id="ARBA00022909"/>
    </source>
</evidence>
<dbReference type="AlphaFoldDB" id="A0A3S9PXX9"/>
<dbReference type="GO" id="GO:0046656">
    <property type="term" value="P:folic acid biosynthetic process"/>
    <property type="evidence" value="ECO:0007669"/>
    <property type="project" value="UniProtKB-KW"/>
</dbReference>
<dbReference type="RefSeq" id="WP_126704031.1">
    <property type="nucleotide sequence ID" value="NZ_CP034593.1"/>
</dbReference>
<evidence type="ECO:0000313" key="12">
    <source>
        <dbReference type="EMBL" id="AZQ77227.1"/>
    </source>
</evidence>
<dbReference type="NCBIfam" id="TIGR01496">
    <property type="entry name" value="DHPS"/>
    <property type="match status" value="1"/>
</dbReference>
<comment type="function">
    <text evidence="10">Catalyzes the condensation of para-aminobenzoate (pABA) with 6-hydroxymethyl-7,8-dihydropterin diphosphate (DHPt-PP) to form 7,8-dihydropteroate (H2Pte), the immediate precursor of folate derivatives.</text>
</comment>